<dbReference type="AlphaFoldDB" id="A0A1H2NFM9"/>
<organism evidence="2 3">
    <name type="scientific">Microlunatus sagamiharensis</name>
    <dbReference type="NCBI Taxonomy" id="546874"/>
    <lineage>
        <taxon>Bacteria</taxon>
        <taxon>Bacillati</taxon>
        <taxon>Actinomycetota</taxon>
        <taxon>Actinomycetes</taxon>
        <taxon>Propionibacteriales</taxon>
        <taxon>Propionibacteriaceae</taxon>
        <taxon>Microlunatus</taxon>
    </lineage>
</organism>
<dbReference type="STRING" id="546874.SAMN04488544_3941"/>
<feature type="domain" description="Coenzyme Q-binding protein COQ10 START" evidence="1">
    <location>
        <begin position="10"/>
        <end position="129"/>
    </location>
</feature>
<dbReference type="Pfam" id="PF03364">
    <property type="entry name" value="Polyketide_cyc"/>
    <property type="match status" value="1"/>
</dbReference>
<evidence type="ECO:0000313" key="3">
    <source>
        <dbReference type="Proteomes" id="UP000198825"/>
    </source>
</evidence>
<dbReference type="Gene3D" id="3.30.530.20">
    <property type="match status" value="1"/>
</dbReference>
<dbReference type="InterPro" id="IPR005031">
    <property type="entry name" value="COQ10_START"/>
</dbReference>
<dbReference type="InterPro" id="IPR023393">
    <property type="entry name" value="START-like_dom_sf"/>
</dbReference>
<keyword evidence="3" id="KW-1185">Reference proteome</keyword>
<proteinExistence type="predicted"/>
<name>A0A1H2NFM9_9ACTN</name>
<evidence type="ECO:0000259" key="1">
    <source>
        <dbReference type="Pfam" id="PF03364"/>
    </source>
</evidence>
<dbReference type="CDD" id="cd07817">
    <property type="entry name" value="SRPBCC_8"/>
    <property type="match status" value="1"/>
</dbReference>
<dbReference type="InterPro" id="IPR047137">
    <property type="entry name" value="ORF3"/>
</dbReference>
<accession>A0A1H2NFM9</accession>
<dbReference type="OrthoDB" id="3695445at2"/>
<dbReference type="Proteomes" id="UP000198825">
    <property type="component" value="Chromosome I"/>
</dbReference>
<dbReference type="PANTHER" id="PTHR33824">
    <property type="entry name" value="POLYKETIDE CYCLASE/DEHYDRASE AND LIPID TRANSPORT SUPERFAMILY PROTEIN"/>
    <property type="match status" value="1"/>
</dbReference>
<dbReference type="RefSeq" id="WP_091078468.1">
    <property type="nucleotide sequence ID" value="NZ_LT629799.1"/>
</dbReference>
<dbReference type="SUPFAM" id="SSF55961">
    <property type="entry name" value="Bet v1-like"/>
    <property type="match status" value="1"/>
</dbReference>
<dbReference type="EMBL" id="LT629799">
    <property type="protein sequence ID" value="SDV04252.1"/>
    <property type="molecule type" value="Genomic_DNA"/>
</dbReference>
<evidence type="ECO:0000313" key="2">
    <source>
        <dbReference type="EMBL" id="SDV04252.1"/>
    </source>
</evidence>
<dbReference type="PANTHER" id="PTHR33824:SF7">
    <property type="entry name" value="POLYKETIDE CYCLASE_DEHYDRASE AND LIPID TRANSPORT SUPERFAMILY PROTEIN"/>
    <property type="match status" value="1"/>
</dbReference>
<reference evidence="3" key="1">
    <citation type="submission" date="2016-10" db="EMBL/GenBank/DDBJ databases">
        <authorList>
            <person name="Varghese N."/>
            <person name="Submissions S."/>
        </authorList>
    </citation>
    <scope>NUCLEOTIDE SEQUENCE [LARGE SCALE GENOMIC DNA]</scope>
    <source>
        <strain evidence="3">DSM 21743</strain>
    </source>
</reference>
<sequence length="155" mass="16795">MSTVTSSVEVDVPVSTAYNQWTQFESFPQFMDGVESITQGTDTANHWKVKVGGVEREFDTQITEQTPDQVIAWRSTGGDTGGHSGRVVFTSLGADRTKVDVELGWEPEGIVEKAGAALGFDQRQVDKSTRDFKTFIESRGAATGEWRGDVSGGTA</sequence>
<gene>
    <name evidence="2" type="ORF">SAMN04488544_3941</name>
</gene>
<protein>
    <submittedName>
        <fullName evidence="2">Polyketide cyclase / dehydrase and lipid transport</fullName>
    </submittedName>
</protein>